<dbReference type="EMBL" id="WMEY01000002">
    <property type="protein sequence ID" value="MYL63054.1"/>
    <property type="molecule type" value="Genomic_DNA"/>
</dbReference>
<dbReference type="Pfam" id="PF02541">
    <property type="entry name" value="Ppx-GppA"/>
    <property type="match status" value="1"/>
</dbReference>
<comment type="caution">
    <text evidence="4">The sequence shown here is derived from an EMBL/GenBank/DDBJ whole genome shotgun (WGS) entry which is preliminary data.</text>
</comment>
<dbReference type="AlphaFoldDB" id="A0A845EX05"/>
<dbReference type="Gene3D" id="3.30.420.150">
    <property type="entry name" value="Exopolyphosphatase. Domain 2"/>
    <property type="match status" value="1"/>
</dbReference>
<dbReference type="SUPFAM" id="SSF109604">
    <property type="entry name" value="HD-domain/PDEase-like"/>
    <property type="match status" value="1"/>
</dbReference>
<dbReference type="Proteomes" id="UP000447833">
    <property type="component" value="Unassembled WGS sequence"/>
</dbReference>
<dbReference type="CDD" id="cd24052">
    <property type="entry name" value="ASKHA_NBD_HpPPX-GppA-like"/>
    <property type="match status" value="1"/>
</dbReference>
<evidence type="ECO:0000313" key="5">
    <source>
        <dbReference type="Proteomes" id="UP000447833"/>
    </source>
</evidence>
<feature type="domain" description="Ppx/GppA phosphatase C-terminal" evidence="3">
    <location>
        <begin position="318"/>
        <end position="482"/>
    </location>
</feature>
<dbReference type="Gene3D" id="1.10.3210.10">
    <property type="entry name" value="Hypothetical protein af1432"/>
    <property type="match status" value="1"/>
</dbReference>
<name>A0A845EX05_9BACL</name>
<dbReference type="Gene3D" id="3.30.420.40">
    <property type="match status" value="1"/>
</dbReference>
<accession>A0A845EX05</accession>
<comment type="similarity">
    <text evidence="1">Belongs to the GppA/Ppx family.</text>
</comment>
<protein>
    <submittedName>
        <fullName evidence="4">Exopolyphosphatase</fullName>
    </submittedName>
</protein>
<evidence type="ECO:0000256" key="1">
    <source>
        <dbReference type="ARBA" id="ARBA00007125"/>
    </source>
</evidence>
<dbReference type="InterPro" id="IPR003695">
    <property type="entry name" value="Ppx_GppA_N"/>
</dbReference>
<dbReference type="Pfam" id="PF21447">
    <property type="entry name" value="Ppx-GppA_III"/>
    <property type="match status" value="1"/>
</dbReference>
<sequence>MSRKSYYAVIDMGSNTIRLVIYKLNSFGELQEEQNLKVTARLRSYLEEDLTINPEGLNVILTTLQHFQTVTRSYDLKRVNLIATAAVRQAKNRSTIMRLIENETDFKVNILSEKEEAYYGYLSVIQSTNLQDGYTIDIGGGSTEITYLEDRQMKSYHSFPFGALTLQKEFIHSEKPTTKEIGKLRNFLNEQFKTIPWINKRGLRVAGIGGSARNLSLMHQKKYHYPLSGIHHYEFPAEQIEGMIAQLNTLSLSQRKKVEGLSKERADIIIPAVQAIETFTSFVQAPSFLMCRKGLREGFMYETLITNKVTDRFPNIIERNVESLVSKYNINTVKVDVNKRIAFLLSSELQRAGLLLNSDYENLLAQAAKLNYLGDHIESESVSQHTFYILSNTALNGLNHKDRIILALLASFKNRSTYQEFSAPYTSWFNGDELDQIEILGAVLKLSYFLNTTNRDVVHQISLTDVNSDRFTLEIYCTKSFLFEKEKCEKHIKHLERALSMNISLEFLLKS</sequence>
<dbReference type="InterPro" id="IPR043129">
    <property type="entry name" value="ATPase_NBD"/>
</dbReference>
<dbReference type="RefSeq" id="WP_160918750.1">
    <property type="nucleotide sequence ID" value="NZ_WMEY01000002.1"/>
</dbReference>
<feature type="domain" description="Ppx/GppA phosphatase N-terminal" evidence="2">
    <location>
        <begin position="35"/>
        <end position="304"/>
    </location>
</feature>
<gene>
    <name evidence="4" type="ORF">GLW07_06735</name>
</gene>
<dbReference type="InterPro" id="IPR050273">
    <property type="entry name" value="GppA/Ppx_hydrolase"/>
</dbReference>
<evidence type="ECO:0000313" key="4">
    <source>
        <dbReference type="EMBL" id="MYL63054.1"/>
    </source>
</evidence>
<dbReference type="InterPro" id="IPR048950">
    <property type="entry name" value="Ppx_GppA_C"/>
</dbReference>
<proteinExistence type="inferred from homology"/>
<reference evidence="4 5" key="1">
    <citation type="submission" date="2019-11" db="EMBL/GenBank/DDBJ databases">
        <title>Genome sequences of 17 halophilic strains isolated from different environments.</title>
        <authorList>
            <person name="Furrow R.E."/>
        </authorList>
    </citation>
    <scope>NUCLEOTIDE SEQUENCE [LARGE SCALE GENOMIC DNA]</scope>
    <source>
        <strain evidence="4 5">22506_14_FS</strain>
    </source>
</reference>
<evidence type="ECO:0000259" key="3">
    <source>
        <dbReference type="Pfam" id="PF21447"/>
    </source>
</evidence>
<dbReference type="SUPFAM" id="SSF53067">
    <property type="entry name" value="Actin-like ATPase domain"/>
    <property type="match status" value="2"/>
</dbReference>
<evidence type="ECO:0000259" key="2">
    <source>
        <dbReference type="Pfam" id="PF02541"/>
    </source>
</evidence>
<organism evidence="4 5">
    <name type="scientific">Guptibacillus hwajinpoensis</name>
    <dbReference type="NCBI Taxonomy" id="208199"/>
    <lineage>
        <taxon>Bacteria</taxon>
        <taxon>Bacillati</taxon>
        <taxon>Bacillota</taxon>
        <taxon>Bacilli</taxon>
        <taxon>Bacillales</taxon>
        <taxon>Guptibacillaceae</taxon>
        <taxon>Guptibacillus</taxon>
    </lineage>
</organism>
<dbReference type="PANTHER" id="PTHR30005">
    <property type="entry name" value="EXOPOLYPHOSPHATASE"/>
    <property type="match status" value="1"/>
</dbReference>
<dbReference type="PANTHER" id="PTHR30005:SF0">
    <property type="entry name" value="RETROGRADE REGULATION PROTEIN 2"/>
    <property type="match status" value="1"/>
</dbReference>
<dbReference type="GO" id="GO:0006357">
    <property type="term" value="P:regulation of transcription by RNA polymerase II"/>
    <property type="evidence" value="ECO:0007669"/>
    <property type="project" value="TreeGrafter"/>
</dbReference>